<reference evidence="4" key="2">
    <citation type="submission" date="2019-09" db="UniProtKB">
        <authorList>
            <consortium name="WormBaseParasite"/>
        </authorList>
    </citation>
    <scope>IDENTIFICATION</scope>
</reference>
<evidence type="ECO:0000313" key="2">
    <source>
        <dbReference type="EMBL" id="VDO77002.1"/>
    </source>
</evidence>
<evidence type="ECO:0000313" key="3">
    <source>
        <dbReference type="Proteomes" id="UP000050761"/>
    </source>
</evidence>
<reference evidence="2 3" key="1">
    <citation type="submission" date="2018-11" db="EMBL/GenBank/DDBJ databases">
        <authorList>
            <consortium name="Pathogen Informatics"/>
        </authorList>
    </citation>
    <scope>NUCLEOTIDE SEQUENCE [LARGE SCALE GENOMIC DNA]</scope>
</reference>
<proteinExistence type="predicted"/>
<feature type="compositionally biased region" description="Basic and acidic residues" evidence="1">
    <location>
        <begin position="108"/>
        <end position="121"/>
    </location>
</feature>
<feature type="region of interest" description="Disordered" evidence="1">
    <location>
        <begin position="99"/>
        <end position="125"/>
    </location>
</feature>
<protein>
    <submittedName>
        <fullName evidence="2 4">Uncharacterized protein</fullName>
    </submittedName>
</protein>
<dbReference type="WBParaSite" id="HPBE_0000859301-mRNA-1">
    <property type="protein sequence ID" value="HPBE_0000859301-mRNA-1"/>
    <property type="gene ID" value="HPBE_0000859301"/>
</dbReference>
<sequence length="173" mass="18914">MDEVKWNRAGTGLSVAPSSDDMEKQQQWCRQQKRGVVGCGRLRSPGDEFDSFHFHETDVCRFSDLLQGGAGAAKTISERYRKPRSRSLVHGTSGVRCSSGQIFSGNTMERKDGRTDRRADAQTDGLSLRSIRGEPVRCRSERPSAACGGELVPPVAAIGLTRDHGRVHGAEDV</sequence>
<evidence type="ECO:0000256" key="1">
    <source>
        <dbReference type="SAM" id="MobiDB-lite"/>
    </source>
</evidence>
<keyword evidence="3" id="KW-1185">Reference proteome</keyword>
<gene>
    <name evidence="2" type="ORF">HPBE_LOCUS8594</name>
</gene>
<dbReference type="EMBL" id="UZAH01026198">
    <property type="protein sequence ID" value="VDO77002.1"/>
    <property type="molecule type" value="Genomic_DNA"/>
</dbReference>
<dbReference type="AlphaFoldDB" id="A0A183FMH2"/>
<dbReference type="Proteomes" id="UP000050761">
    <property type="component" value="Unassembled WGS sequence"/>
</dbReference>
<accession>A0A3P8BYH1</accession>
<name>A0A183FMH2_HELPZ</name>
<accession>A0A183FMH2</accession>
<organism evidence="3 4">
    <name type="scientific">Heligmosomoides polygyrus</name>
    <name type="common">Parasitic roundworm</name>
    <dbReference type="NCBI Taxonomy" id="6339"/>
    <lineage>
        <taxon>Eukaryota</taxon>
        <taxon>Metazoa</taxon>
        <taxon>Ecdysozoa</taxon>
        <taxon>Nematoda</taxon>
        <taxon>Chromadorea</taxon>
        <taxon>Rhabditida</taxon>
        <taxon>Rhabditina</taxon>
        <taxon>Rhabditomorpha</taxon>
        <taxon>Strongyloidea</taxon>
        <taxon>Heligmosomidae</taxon>
        <taxon>Heligmosomoides</taxon>
    </lineage>
</organism>
<evidence type="ECO:0000313" key="4">
    <source>
        <dbReference type="WBParaSite" id="HPBE_0000859301-mRNA-1"/>
    </source>
</evidence>
<feature type="region of interest" description="Disordered" evidence="1">
    <location>
        <begin position="1"/>
        <end position="24"/>
    </location>
</feature>